<feature type="binding site" evidence="10">
    <location>
        <position position="252"/>
    </location>
    <ligand>
        <name>[2Fe-2S] cluster</name>
        <dbReference type="ChEBI" id="CHEBI:190135"/>
    </ligand>
</feature>
<proteinExistence type="predicted"/>
<evidence type="ECO:0000256" key="3">
    <source>
        <dbReference type="ARBA" id="ARBA00022714"/>
    </source>
</evidence>
<dbReference type="RefSeq" id="WP_163298012.1">
    <property type="nucleotide sequence ID" value="NZ_JAAGRR010000021.1"/>
</dbReference>
<evidence type="ECO:0000259" key="11">
    <source>
        <dbReference type="PROSITE" id="PS51384"/>
    </source>
</evidence>
<keyword evidence="5" id="KW-0274">FAD</keyword>
<dbReference type="PROSITE" id="PS51384">
    <property type="entry name" value="FAD_FR"/>
    <property type="match status" value="1"/>
</dbReference>
<dbReference type="InterPro" id="IPR001709">
    <property type="entry name" value="Flavoprot_Pyr_Nucl_cyt_Rdtase"/>
</dbReference>
<dbReference type="PANTHER" id="PTHR43513:SF1">
    <property type="entry name" value="ANAEROBIC SULFITE REDUCTASE SUBUNIT B"/>
    <property type="match status" value="1"/>
</dbReference>
<keyword evidence="13" id="KW-1185">Reference proteome</keyword>
<dbReference type="PRINTS" id="PR00371">
    <property type="entry name" value="FPNCR"/>
</dbReference>
<evidence type="ECO:0000256" key="1">
    <source>
        <dbReference type="ARBA" id="ARBA00022448"/>
    </source>
</evidence>
<feature type="domain" description="FAD-binding FR-type" evidence="11">
    <location>
        <begin position="16"/>
        <end position="116"/>
    </location>
</feature>
<dbReference type="Gene3D" id="2.10.240.10">
    <property type="entry name" value="Dihydroorotate dehydrogenase, electron transfer subunit"/>
    <property type="match status" value="1"/>
</dbReference>
<dbReference type="InterPro" id="IPR017927">
    <property type="entry name" value="FAD-bd_FR_type"/>
</dbReference>
<dbReference type="PIRSF" id="PIRSF006816">
    <property type="entry name" value="Cyc3_hyd_g"/>
    <property type="match status" value="1"/>
</dbReference>
<dbReference type="SUPFAM" id="SSF52343">
    <property type="entry name" value="Ferredoxin reductase-like, C-terminal NADP-linked domain"/>
    <property type="match status" value="1"/>
</dbReference>
<dbReference type="InterPro" id="IPR050353">
    <property type="entry name" value="PyrK_electron_transfer"/>
</dbReference>
<comment type="cofactor">
    <cofactor evidence="10">
        <name>[2Fe-2S] cluster</name>
        <dbReference type="ChEBI" id="CHEBI:190135"/>
    </cofactor>
    <text evidence="10">Binds 1 [2Fe-2S] cluster per subunit.</text>
</comment>
<evidence type="ECO:0000256" key="9">
    <source>
        <dbReference type="ARBA" id="ARBA00034078"/>
    </source>
</evidence>
<keyword evidence="3 10" id="KW-0001">2Fe-2S</keyword>
<dbReference type="InterPro" id="IPR017938">
    <property type="entry name" value="Riboflavin_synthase-like_b-brl"/>
</dbReference>
<dbReference type="InterPro" id="IPR039261">
    <property type="entry name" value="FNR_nucleotide-bd"/>
</dbReference>
<comment type="cofactor">
    <cofactor evidence="9">
        <name>[2Fe-2S] cluster</name>
        <dbReference type="ChEBI" id="CHEBI:190135"/>
    </cofactor>
</comment>
<evidence type="ECO:0000256" key="6">
    <source>
        <dbReference type="ARBA" id="ARBA00022982"/>
    </source>
</evidence>
<dbReference type="GO" id="GO:0050660">
    <property type="term" value="F:flavin adenine dinucleotide binding"/>
    <property type="evidence" value="ECO:0007669"/>
    <property type="project" value="InterPro"/>
</dbReference>
<dbReference type="Pfam" id="PF00175">
    <property type="entry name" value="NAD_binding_1"/>
    <property type="match status" value="1"/>
</dbReference>
<sequence>MTPRSNATATYTANPYLPLPARIREVRPENPRVKTFVLEPADAGAEAAFSFEPGQFVMVSVPHQGEAPISISSPPGRGSGLTLTVRRAGRLTGAMHTLGPGDTVGIRGPYGRPFPMAELEGRDLLFVAGGIGLAPLRSALLACLAARERYGALTVLYGCRTPSDICFSRELDGWNAGEGLRCRVTVDRGDAAWQGRVGLVTTLFDEVDLRPERTSALVCGPEVMIRVVLDRLEEMGLAPETIFTTLERHMKCGIGLCGHCHHDGRLVCTDGPVFSKAELASG</sequence>
<keyword evidence="8 10" id="KW-0411">Iron-sulfur</keyword>
<accession>A0A6N9TLD2</accession>
<dbReference type="InterPro" id="IPR001433">
    <property type="entry name" value="OxRdtase_FAD/NAD-bd"/>
</dbReference>
<evidence type="ECO:0000256" key="8">
    <source>
        <dbReference type="ARBA" id="ARBA00023014"/>
    </source>
</evidence>
<dbReference type="AlphaFoldDB" id="A0A6N9TLD2"/>
<keyword evidence="7 10" id="KW-0408">Iron</keyword>
<dbReference type="Proteomes" id="UP000469346">
    <property type="component" value="Unassembled WGS sequence"/>
</dbReference>
<dbReference type="InterPro" id="IPR037117">
    <property type="entry name" value="Dihydroorotate_DH_ele_sf"/>
</dbReference>
<dbReference type="GO" id="GO:0006221">
    <property type="term" value="P:pyrimidine nucleotide biosynthetic process"/>
    <property type="evidence" value="ECO:0007669"/>
    <property type="project" value="InterPro"/>
</dbReference>
<evidence type="ECO:0000256" key="2">
    <source>
        <dbReference type="ARBA" id="ARBA00022630"/>
    </source>
</evidence>
<evidence type="ECO:0000256" key="5">
    <source>
        <dbReference type="ARBA" id="ARBA00022827"/>
    </source>
</evidence>
<name>A0A6N9TLD2_DISTH</name>
<dbReference type="SUPFAM" id="SSF63380">
    <property type="entry name" value="Riboflavin synthase domain-like"/>
    <property type="match status" value="1"/>
</dbReference>
<reference evidence="12 13" key="1">
    <citation type="submission" date="2020-02" db="EMBL/GenBank/DDBJ databases">
        <title>Comparative genomics of sulfur disproportionating microorganisms.</title>
        <authorList>
            <person name="Ward L.M."/>
            <person name="Bertran E."/>
            <person name="Johnston D.T."/>
        </authorList>
    </citation>
    <scope>NUCLEOTIDE SEQUENCE [LARGE SCALE GENOMIC DNA]</scope>
    <source>
        <strain evidence="12 13">DSM 100025</strain>
    </source>
</reference>
<dbReference type="InterPro" id="IPR019480">
    <property type="entry name" value="Dihydroorotate_DH_Fe-S-bd"/>
</dbReference>
<dbReference type="GO" id="GO:0051537">
    <property type="term" value="F:2 iron, 2 sulfur cluster binding"/>
    <property type="evidence" value="ECO:0007669"/>
    <property type="project" value="UniProtKB-KW"/>
</dbReference>
<evidence type="ECO:0000313" key="12">
    <source>
        <dbReference type="EMBL" id="NDY41858.1"/>
    </source>
</evidence>
<keyword evidence="2" id="KW-0285">Flavoprotein</keyword>
<evidence type="ECO:0000256" key="10">
    <source>
        <dbReference type="PIRSR" id="PIRSR006816-2"/>
    </source>
</evidence>
<dbReference type="InterPro" id="IPR012165">
    <property type="entry name" value="Cyt_c3_hydrogenase_gsu"/>
</dbReference>
<dbReference type="GO" id="GO:0046872">
    <property type="term" value="F:metal ion binding"/>
    <property type="evidence" value="ECO:0007669"/>
    <property type="project" value="UniProtKB-KW"/>
</dbReference>
<comment type="caution">
    <text evidence="12">The sequence shown here is derived from an EMBL/GenBank/DDBJ whole genome shotgun (WGS) entry which is preliminary data.</text>
</comment>
<feature type="binding site" evidence="10">
    <location>
        <position position="268"/>
    </location>
    <ligand>
        <name>[2Fe-2S] cluster</name>
        <dbReference type="ChEBI" id="CHEBI:190135"/>
    </ligand>
</feature>
<dbReference type="EMBL" id="JAAGRR010000021">
    <property type="protein sequence ID" value="NDY41858.1"/>
    <property type="molecule type" value="Genomic_DNA"/>
</dbReference>
<dbReference type="CDD" id="cd06221">
    <property type="entry name" value="sulfite_reductase_like"/>
    <property type="match status" value="1"/>
</dbReference>
<keyword evidence="1" id="KW-0813">Transport</keyword>
<organism evidence="12 13">
    <name type="scientific">Dissulfurirhabdus thermomarina</name>
    <dbReference type="NCBI Taxonomy" id="1765737"/>
    <lineage>
        <taxon>Bacteria</taxon>
        <taxon>Deltaproteobacteria</taxon>
        <taxon>Dissulfurirhabdaceae</taxon>
        <taxon>Dissulfurirhabdus</taxon>
    </lineage>
</organism>
<evidence type="ECO:0000313" key="13">
    <source>
        <dbReference type="Proteomes" id="UP000469346"/>
    </source>
</evidence>
<keyword evidence="4 10" id="KW-0479">Metal-binding</keyword>
<evidence type="ECO:0000256" key="7">
    <source>
        <dbReference type="ARBA" id="ARBA00023004"/>
    </source>
</evidence>
<dbReference type="PANTHER" id="PTHR43513">
    <property type="entry name" value="DIHYDROOROTATE DEHYDROGENASE B (NAD(+)), ELECTRON TRANSFER SUBUNIT"/>
    <property type="match status" value="1"/>
</dbReference>
<dbReference type="GO" id="GO:0016491">
    <property type="term" value="F:oxidoreductase activity"/>
    <property type="evidence" value="ECO:0007669"/>
    <property type="project" value="InterPro"/>
</dbReference>
<gene>
    <name evidence="12" type="ORF">G3N55_03190</name>
</gene>
<evidence type="ECO:0000256" key="4">
    <source>
        <dbReference type="ARBA" id="ARBA00022723"/>
    </source>
</evidence>
<keyword evidence="6" id="KW-0249">Electron transport</keyword>
<feature type="binding site" evidence="10">
    <location>
        <position position="257"/>
    </location>
    <ligand>
        <name>[2Fe-2S] cluster</name>
        <dbReference type="ChEBI" id="CHEBI:190135"/>
    </ligand>
</feature>
<feature type="binding site" evidence="10">
    <location>
        <position position="260"/>
    </location>
    <ligand>
        <name>[2Fe-2S] cluster</name>
        <dbReference type="ChEBI" id="CHEBI:190135"/>
    </ligand>
</feature>
<dbReference type="Pfam" id="PF10418">
    <property type="entry name" value="DHODB_Fe-S_bind"/>
    <property type="match status" value="1"/>
</dbReference>
<protein>
    <submittedName>
        <fullName evidence="12">Oxidoreductase</fullName>
    </submittedName>
</protein>
<dbReference type="Gene3D" id="2.40.30.10">
    <property type="entry name" value="Translation factors"/>
    <property type="match status" value="1"/>
</dbReference>
<dbReference type="Gene3D" id="3.40.50.80">
    <property type="entry name" value="Nucleotide-binding domain of ferredoxin-NADP reductase (FNR) module"/>
    <property type="match status" value="1"/>
</dbReference>
<dbReference type="PRINTS" id="PR00410">
    <property type="entry name" value="PHEHYDRXLASE"/>
</dbReference>